<dbReference type="InterPro" id="IPR013655">
    <property type="entry name" value="PAS_fold_3"/>
</dbReference>
<keyword evidence="1" id="KW-1133">Transmembrane helix</keyword>
<dbReference type="NCBIfam" id="TIGR00254">
    <property type="entry name" value="GGDEF"/>
    <property type="match status" value="1"/>
</dbReference>
<sequence>MDTTSKRPLSAFARRLLPAMVLCGLALLLVIFLFTSWQQNRDSLYREMEGLLPVLENNSRLLLSQSDHELNEIIAALSSHSGEQDWTSLYLPPRAQFSHVVLFATDGSTDSGTLSARQLASLSLSERDRERLLNMPSTQFSSTLRILGGNYLPLCKAFGPAGKPRFMCLLVSHASGLTPWQYGTQASHFGGRLLRDDGVLLMASPLTTHYQQSLGKQIPAATLALIQPQDDNGNARFFDATGLDLQRRMGIAHSDGDSGLVHVLSVPTSYLTRCWIADIKWIVLLWAIAAASIWQQWLRRKRNDEGLRSSGTNNENDANGLLLDVINHIHGAAYRLHLPDHKLLTLASAEEDIFPAQFATQPERHSLINLIHADDQQQYLEQLDKVNAANDSYELVYRIQSSGSEQRWVMDRGKAVEIDKQGVIIEGLIVDITEHILAQQHVEYLATRDPLTELMNRYFFNDELISTIDRMQPGDNGLALLFIDLDRFKTVNDSLGHQVGDRLLKLVAERLRHVVGDSNPIARLGGDEFIVMMLNPASREDVAVLANQILAHIGRAYQLDYYRLTTTCSIGITMCPEDSRESYILLRNADTAMYTAKGRGGNCFQFYTEEMNKQVNARLTLESELRRAIKSQEFQLYYQPQVDTETDQLLGAEALIRWVHPTAGIISPAEFIPIAEETGLIREIGDWALLKACQDFRKLNDEFNSELSIAVNVSVRQLDDQFCTRVGEVLQTSGLSADFLELEITESLLMDNVQENIRILESINKMGIRFAMDDFGTGYSSLSYLKQFPISKLKIDRAFISDITTDPDDDAIVQAIIAMAKSLHLNLVAEGVETQEQLQRLQLMACDSYQGYLFSRPLPLHDFRSLLAAQQSDLRSG</sequence>
<dbReference type="InterPro" id="IPR052155">
    <property type="entry name" value="Biofilm_reg_signaling"/>
</dbReference>
<feature type="transmembrane region" description="Helical" evidence="1">
    <location>
        <begin position="16"/>
        <end position="37"/>
    </location>
</feature>
<dbReference type="PANTHER" id="PTHR44757:SF2">
    <property type="entry name" value="BIOFILM ARCHITECTURE MAINTENANCE PROTEIN MBAA"/>
    <property type="match status" value="1"/>
</dbReference>
<dbReference type="InterPro" id="IPR000014">
    <property type="entry name" value="PAS"/>
</dbReference>
<keyword evidence="1" id="KW-0472">Membrane</keyword>
<dbReference type="InterPro" id="IPR043128">
    <property type="entry name" value="Rev_trsase/Diguanyl_cyclase"/>
</dbReference>
<dbReference type="Pfam" id="PF08447">
    <property type="entry name" value="PAS_3"/>
    <property type="match status" value="1"/>
</dbReference>
<dbReference type="InterPro" id="IPR035965">
    <property type="entry name" value="PAS-like_dom_sf"/>
</dbReference>
<dbReference type="SUPFAM" id="SSF141868">
    <property type="entry name" value="EAL domain-like"/>
    <property type="match status" value="1"/>
</dbReference>
<organism evidence="4 5">
    <name type="scientific">Thalassolituus marinus</name>
    <dbReference type="NCBI Taxonomy" id="671053"/>
    <lineage>
        <taxon>Bacteria</taxon>
        <taxon>Pseudomonadati</taxon>
        <taxon>Pseudomonadota</taxon>
        <taxon>Gammaproteobacteria</taxon>
        <taxon>Oceanospirillales</taxon>
        <taxon>Oceanospirillaceae</taxon>
        <taxon>Thalassolituus</taxon>
    </lineage>
</organism>
<dbReference type="PROSITE" id="PS50887">
    <property type="entry name" value="GGDEF"/>
    <property type="match status" value="1"/>
</dbReference>
<dbReference type="CDD" id="cd01948">
    <property type="entry name" value="EAL"/>
    <property type="match status" value="1"/>
</dbReference>
<dbReference type="PROSITE" id="PS50883">
    <property type="entry name" value="EAL"/>
    <property type="match status" value="1"/>
</dbReference>
<dbReference type="InterPro" id="IPR000160">
    <property type="entry name" value="GGDEF_dom"/>
</dbReference>
<comment type="caution">
    <text evidence="4">The sequence shown here is derived from an EMBL/GenBank/DDBJ whole genome shotgun (WGS) entry which is preliminary data.</text>
</comment>
<dbReference type="InterPro" id="IPR001633">
    <property type="entry name" value="EAL_dom"/>
</dbReference>
<dbReference type="InterPro" id="IPR029787">
    <property type="entry name" value="Nucleotide_cyclase"/>
</dbReference>
<reference evidence="4 5" key="1">
    <citation type="submission" date="2020-12" db="EMBL/GenBank/DDBJ databases">
        <title>Novel Thalassolituus-related marine hydrocarbonoclastic bacteria mediated algae-derived hydrocarbons mineralization in twilight zone of the northern South China Sea.</title>
        <authorList>
            <person name="Dong C."/>
        </authorList>
    </citation>
    <scope>NUCLEOTIDE SEQUENCE [LARGE SCALE GENOMIC DNA]</scope>
    <source>
        <strain evidence="4 5">IMCC1826</strain>
    </source>
</reference>
<evidence type="ECO:0000313" key="4">
    <source>
        <dbReference type="EMBL" id="MCA6063057.1"/>
    </source>
</evidence>
<dbReference type="RefSeq" id="WP_225672672.1">
    <property type="nucleotide sequence ID" value="NZ_JAEDAH010000023.1"/>
</dbReference>
<dbReference type="SMART" id="SM00052">
    <property type="entry name" value="EAL"/>
    <property type="match status" value="1"/>
</dbReference>
<dbReference type="Proteomes" id="UP000714380">
    <property type="component" value="Unassembled WGS sequence"/>
</dbReference>
<evidence type="ECO:0000256" key="1">
    <source>
        <dbReference type="SAM" id="Phobius"/>
    </source>
</evidence>
<name>A0ABS7ZMW0_9GAMM</name>
<gene>
    <name evidence="4" type="ORF">I9W95_05490</name>
</gene>
<dbReference type="Pfam" id="PF00990">
    <property type="entry name" value="GGDEF"/>
    <property type="match status" value="1"/>
</dbReference>
<evidence type="ECO:0000313" key="5">
    <source>
        <dbReference type="Proteomes" id="UP000714380"/>
    </source>
</evidence>
<evidence type="ECO:0000259" key="2">
    <source>
        <dbReference type="PROSITE" id="PS50883"/>
    </source>
</evidence>
<dbReference type="Gene3D" id="3.20.20.450">
    <property type="entry name" value="EAL domain"/>
    <property type="match status" value="1"/>
</dbReference>
<protein>
    <submittedName>
        <fullName evidence="4">EAL domain-containing protein</fullName>
    </submittedName>
</protein>
<dbReference type="Gene3D" id="3.30.70.270">
    <property type="match status" value="1"/>
</dbReference>
<dbReference type="CDD" id="cd01949">
    <property type="entry name" value="GGDEF"/>
    <property type="match status" value="1"/>
</dbReference>
<dbReference type="SMART" id="SM00267">
    <property type="entry name" value="GGDEF"/>
    <property type="match status" value="1"/>
</dbReference>
<dbReference type="Pfam" id="PF00563">
    <property type="entry name" value="EAL"/>
    <property type="match status" value="1"/>
</dbReference>
<dbReference type="CDD" id="cd00130">
    <property type="entry name" value="PAS"/>
    <property type="match status" value="1"/>
</dbReference>
<dbReference type="SUPFAM" id="SSF55785">
    <property type="entry name" value="PYP-like sensor domain (PAS domain)"/>
    <property type="match status" value="1"/>
</dbReference>
<evidence type="ECO:0000259" key="3">
    <source>
        <dbReference type="PROSITE" id="PS50887"/>
    </source>
</evidence>
<dbReference type="PANTHER" id="PTHR44757">
    <property type="entry name" value="DIGUANYLATE CYCLASE DGCP"/>
    <property type="match status" value="1"/>
</dbReference>
<keyword evidence="1" id="KW-0812">Transmembrane</keyword>
<dbReference type="Gene3D" id="3.30.450.20">
    <property type="entry name" value="PAS domain"/>
    <property type="match status" value="1"/>
</dbReference>
<feature type="transmembrane region" description="Helical" evidence="1">
    <location>
        <begin position="275"/>
        <end position="294"/>
    </location>
</feature>
<dbReference type="SUPFAM" id="SSF55073">
    <property type="entry name" value="Nucleotide cyclase"/>
    <property type="match status" value="1"/>
</dbReference>
<feature type="domain" description="EAL" evidence="2">
    <location>
        <begin position="618"/>
        <end position="871"/>
    </location>
</feature>
<keyword evidence="5" id="KW-1185">Reference proteome</keyword>
<dbReference type="InterPro" id="IPR035919">
    <property type="entry name" value="EAL_sf"/>
</dbReference>
<dbReference type="EMBL" id="JAEDAH010000023">
    <property type="protein sequence ID" value="MCA6063057.1"/>
    <property type="molecule type" value="Genomic_DNA"/>
</dbReference>
<accession>A0ABS7ZMW0</accession>
<proteinExistence type="predicted"/>
<feature type="domain" description="GGDEF" evidence="3">
    <location>
        <begin position="476"/>
        <end position="609"/>
    </location>
</feature>